<keyword evidence="3" id="KW-1185">Reference proteome</keyword>
<sequence>MNELRKQFSDSEKKKNDSYQFSQCRLIHRFSLFIATLPNLLLLFLLPYSGIGIRICTASLLPFLTCS</sequence>
<name>A0AAN9IM51_CROPI</name>
<gene>
    <name evidence="2" type="ORF">RIF29_11462</name>
</gene>
<feature type="transmembrane region" description="Helical" evidence="1">
    <location>
        <begin position="30"/>
        <end position="51"/>
    </location>
</feature>
<proteinExistence type="predicted"/>
<comment type="caution">
    <text evidence="2">The sequence shown here is derived from an EMBL/GenBank/DDBJ whole genome shotgun (WGS) entry which is preliminary data.</text>
</comment>
<reference evidence="2 3" key="1">
    <citation type="submission" date="2024-01" db="EMBL/GenBank/DDBJ databases">
        <title>The genomes of 5 underutilized Papilionoideae crops provide insights into root nodulation and disease resistanc.</title>
        <authorList>
            <person name="Yuan L."/>
        </authorList>
    </citation>
    <scope>NUCLEOTIDE SEQUENCE [LARGE SCALE GENOMIC DNA]</scope>
    <source>
        <strain evidence="2">ZHUSHIDOU_FW_LH</strain>
        <tissue evidence="2">Leaf</tissue>
    </source>
</reference>
<accession>A0AAN9IM51</accession>
<dbReference type="Proteomes" id="UP001372338">
    <property type="component" value="Unassembled WGS sequence"/>
</dbReference>
<evidence type="ECO:0000313" key="3">
    <source>
        <dbReference type="Proteomes" id="UP001372338"/>
    </source>
</evidence>
<dbReference type="AlphaFoldDB" id="A0AAN9IM51"/>
<keyword evidence="1" id="KW-1133">Transmembrane helix</keyword>
<evidence type="ECO:0000256" key="1">
    <source>
        <dbReference type="SAM" id="Phobius"/>
    </source>
</evidence>
<organism evidence="2 3">
    <name type="scientific">Crotalaria pallida</name>
    <name type="common">Smooth rattlebox</name>
    <name type="synonym">Crotalaria striata</name>
    <dbReference type="NCBI Taxonomy" id="3830"/>
    <lineage>
        <taxon>Eukaryota</taxon>
        <taxon>Viridiplantae</taxon>
        <taxon>Streptophyta</taxon>
        <taxon>Embryophyta</taxon>
        <taxon>Tracheophyta</taxon>
        <taxon>Spermatophyta</taxon>
        <taxon>Magnoliopsida</taxon>
        <taxon>eudicotyledons</taxon>
        <taxon>Gunneridae</taxon>
        <taxon>Pentapetalae</taxon>
        <taxon>rosids</taxon>
        <taxon>fabids</taxon>
        <taxon>Fabales</taxon>
        <taxon>Fabaceae</taxon>
        <taxon>Papilionoideae</taxon>
        <taxon>50 kb inversion clade</taxon>
        <taxon>genistoids sensu lato</taxon>
        <taxon>core genistoids</taxon>
        <taxon>Crotalarieae</taxon>
        <taxon>Crotalaria</taxon>
    </lineage>
</organism>
<keyword evidence="1" id="KW-0812">Transmembrane</keyword>
<evidence type="ECO:0000313" key="2">
    <source>
        <dbReference type="EMBL" id="KAK7282567.1"/>
    </source>
</evidence>
<keyword evidence="1" id="KW-0472">Membrane</keyword>
<protein>
    <submittedName>
        <fullName evidence="2">Uncharacterized protein</fullName>
    </submittedName>
</protein>
<dbReference type="EMBL" id="JAYWIO010000002">
    <property type="protein sequence ID" value="KAK7282567.1"/>
    <property type="molecule type" value="Genomic_DNA"/>
</dbReference>